<protein>
    <submittedName>
        <fullName evidence="2">Uncharacterized protein</fullName>
    </submittedName>
</protein>
<evidence type="ECO:0000256" key="1">
    <source>
        <dbReference type="SAM" id="MobiDB-lite"/>
    </source>
</evidence>
<gene>
    <name evidence="2" type="ORF">NDU88_005942</name>
</gene>
<dbReference type="AlphaFoldDB" id="A0AAV7ULE1"/>
<feature type="region of interest" description="Disordered" evidence="1">
    <location>
        <begin position="78"/>
        <end position="104"/>
    </location>
</feature>
<name>A0AAV7ULE1_PLEWA</name>
<evidence type="ECO:0000313" key="2">
    <source>
        <dbReference type="EMBL" id="KAJ1189191.1"/>
    </source>
</evidence>
<keyword evidence="3" id="KW-1185">Reference proteome</keyword>
<sequence>MQCRPDGTPHPQPQRAELARSSTMQAHLQGRVLRRFRAMRNLRWGNGPGQALQRFYRNRRNTRTRTNRMPEAKLTTFYQPPSTKHNRAQPTDVIHRDVRKSSRV</sequence>
<feature type="region of interest" description="Disordered" evidence="1">
    <location>
        <begin position="1"/>
        <end position="25"/>
    </location>
</feature>
<proteinExistence type="predicted"/>
<organism evidence="2 3">
    <name type="scientific">Pleurodeles waltl</name>
    <name type="common">Iberian ribbed newt</name>
    <dbReference type="NCBI Taxonomy" id="8319"/>
    <lineage>
        <taxon>Eukaryota</taxon>
        <taxon>Metazoa</taxon>
        <taxon>Chordata</taxon>
        <taxon>Craniata</taxon>
        <taxon>Vertebrata</taxon>
        <taxon>Euteleostomi</taxon>
        <taxon>Amphibia</taxon>
        <taxon>Batrachia</taxon>
        <taxon>Caudata</taxon>
        <taxon>Salamandroidea</taxon>
        <taxon>Salamandridae</taxon>
        <taxon>Pleurodelinae</taxon>
        <taxon>Pleurodeles</taxon>
    </lineage>
</organism>
<reference evidence="2" key="1">
    <citation type="journal article" date="2022" name="bioRxiv">
        <title>Sequencing and chromosome-scale assembly of the giantPleurodeles waltlgenome.</title>
        <authorList>
            <person name="Brown T."/>
            <person name="Elewa A."/>
            <person name="Iarovenko S."/>
            <person name="Subramanian E."/>
            <person name="Araus A.J."/>
            <person name="Petzold A."/>
            <person name="Susuki M."/>
            <person name="Suzuki K.-i.T."/>
            <person name="Hayashi T."/>
            <person name="Toyoda A."/>
            <person name="Oliveira C."/>
            <person name="Osipova E."/>
            <person name="Leigh N.D."/>
            <person name="Simon A."/>
            <person name="Yun M.H."/>
        </authorList>
    </citation>
    <scope>NUCLEOTIDE SEQUENCE</scope>
    <source>
        <strain evidence="2">20211129_DDA</strain>
        <tissue evidence="2">Liver</tissue>
    </source>
</reference>
<evidence type="ECO:0000313" key="3">
    <source>
        <dbReference type="Proteomes" id="UP001066276"/>
    </source>
</evidence>
<accession>A0AAV7ULE1</accession>
<comment type="caution">
    <text evidence="2">The sequence shown here is derived from an EMBL/GenBank/DDBJ whole genome shotgun (WGS) entry which is preliminary data.</text>
</comment>
<dbReference type="Proteomes" id="UP001066276">
    <property type="component" value="Chromosome 3_1"/>
</dbReference>
<feature type="compositionally biased region" description="Basic and acidic residues" evidence="1">
    <location>
        <begin position="93"/>
        <end position="104"/>
    </location>
</feature>
<dbReference type="EMBL" id="JANPWB010000005">
    <property type="protein sequence ID" value="KAJ1189191.1"/>
    <property type="molecule type" value="Genomic_DNA"/>
</dbReference>